<dbReference type="AlphaFoldDB" id="A0A0P1I0F2"/>
<reference evidence="4" key="1">
    <citation type="submission" date="2015-09" db="EMBL/GenBank/DDBJ databases">
        <authorList>
            <person name="Rodrigo-Torres L."/>
            <person name="Arahal D.R."/>
        </authorList>
    </citation>
    <scope>NUCLEOTIDE SEQUENCE [LARGE SCALE GENOMIC DNA]</scope>
    <source>
        <strain evidence="4">CECT 5091</strain>
    </source>
</reference>
<keyword evidence="4" id="KW-1185">Reference proteome</keyword>
<evidence type="ECO:0000256" key="1">
    <source>
        <dbReference type="ARBA" id="ARBA00022612"/>
    </source>
</evidence>
<dbReference type="Proteomes" id="UP000051260">
    <property type="component" value="Unassembled WGS sequence"/>
</dbReference>
<protein>
    <submittedName>
        <fullName evidence="3">Terminase-like family protein</fullName>
    </submittedName>
</protein>
<proteinExistence type="predicted"/>
<dbReference type="InterPro" id="IPR006517">
    <property type="entry name" value="Phage_terminase_lsu-like_C"/>
</dbReference>
<dbReference type="EMBL" id="CYUD01000001">
    <property type="protein sequence ID" value="CUJ83092.1"/>
    <property type="molecule type" value="Genomic_DNA"/>
</dbReference>
<dbReference type="Pfam" id="PF17289">
    <property type="entry name" value="Terminase_6C"/>
    <property type="match status" value="1"/>
</dbReference>
<gene>
    <name evidence="3" type="ORF">RUE5091_00069</name>
</gene>
<evidence type="ECO:0000313" key="4">
    <source>
        <dbReference type="Proteomes" id="UP000051260"/>
    </source>
</evidence>
<sequence>MRLPPIVENDQVVPLSNTNIYHFKKGELLDAMRLPKEILDVQRAKLGEANFLAQYQKRPIPAGGGDIDISLFRRYKVLPKPYDVRFLCVDAASGSQAGSYSVIQAWQMTNGNIYLVDNQRGYWTFPQLQKRVVAIQQYWKADFVAIERASSGLALIEVLRDYYSDNARRNLIQGITVSKGLSKQDRAGKAMVAVEQGLVHIPYEADWLDDFLAELSAFPAGLNDDQVDAFSHAAHFFRLLLVSHYNPEYKGRGRVIAQW</sequence>
<dbReference type="NCBIfam" id="TIGR01630">
    <property type="entry name" value="psiM2_ORF9"/>
    <property type="match status" value="1"/>
</dbReference>
<organism evidence="3 4">
    <name type="scientific">Ruegeria denitrificans</name>
    <dbReference type="NCBI Taxonomy" id="1715692"/>
    <lineage>
        <taxon>Bacteria</taxon>
        <taxon>Pseudomonadati</taxon>
        <taxon>Pseudomonadota</taxon>
        <taxon>Alphaproteobacteria</taxon>
        <taxon>Rhodobacterales</taxon>
        <taxon>Roseobacteraceae</taxon>
        <taxon>Ruegeria</taxon>
    </lineage>
</organism>
<dbReference type="InterPro" id="IPR035421">
    <property type="entry name" value="Terminase_6C"/>
</dbReference>
<evidence type="ECO:0000259" key="2">
    <source>
        <dbReference type="Pfam" id="PF17289"/>
    </source>
</evidence>
<dbReference type="STRING" id="1715692.RUE5091_00069"/>
<keyword evidence="1" id="KW-1188">Viral release from host cell</keyword>
<name>A0A0P1I0F2_9RHOB</name>
<feature type="domain" description="Terminase large subunit gp17-like C-terminal" evidence="2">
    <location>
        <begin position="89"/>
        <end position="234"/>
    </location>
</feature>
<dbReference type="Gene3D" id="3.30.420.240">
    <property type="match status" value="1"/>
</dbReference>
<evidence type="ECO:0000313" key="3">
    <source>
        <dbReference type="EMBL" id="CUJ83092.1"/>
    </source>
</evidence>
<accession>A0A0P1I0F2</accession>